<keyword evidence="3" id="KW-1185">Reference proteome</keyword>
<evidence type="ECO:0000313" key="3">
    <source>
        <dbReference type="Proteomes" id="UP000600247"/>
    </source>
</evidence>
<organism evidence="2 3">
    <name type="scientific">Paenibacillus radicis</name>
    <name type="common">ex Gao et al. 2016</name>
    <dbReference type="NCBI Taxonomy" id="1737354"/>
    <lineage>
        <taxon>Bacteria</taxon>
        <taxon>Bacillati</taxon>
        <taxon>Bacillota</taxon>
        <taxon>Bacilli</taxon>
        <taxon>Bacillales</taxon>
        <taxon>Paenibacillaceae</taxon>
        <taxon>Paenibacillus</taxon>
    </lineage>
</organism>
<dbReference type="AlphaFoldDB" id="A0A917M9E4"/>
<comment type="caution">
    <text evidence="2">The sequence shown here is derived from an EMBL/GenBank/DDBJ whole genome shotgun (WGS) entry which is preliminary data.</text>
</comment>
<name>A0A917M9E4_9BACL</name>
<accession>A0A917M9E4</accession>
<dbReference type="Pfam" id="PF13556">
    <property type="entry name" value="HTH_30"/>
    <property type="match status" value="1"/>
</dbReference>
<dbReference type="PANTHER" id="PTHR33744">
    <property type="entry name" value="CARBOHYDRATE DIACID REGULATOR"/>
    <property type="match status" value="1"/>
</dbReference>
<dbReference type="InterPro" id="IPR025736">
    <property type="entry name" value="PucR_C-HTH_dom"/>
</dbReference>
<protein>
    <recommendedName>
        <fullName evidence="1">PucR C-terminal helix-turn-helix domain-containing protein</fullName>
    </recommendedName>
</protein>
<dbReference type="InterPro" id="IPR051448">
    <property type="entry name" value="CdaR-like_regulators"/>
</dbReference>
<sequence>MQLSELVRRLNSGPFDSVHFMNELKSVHAYSLLNWEQAFFMPDCLYIGPVSLLPATPPVQEINLICIEDVQLPQAYLEAGHLNLARIAGSALSHYELFHAVSAIMGEEVQIALNMQKLFDASYSNLGLQYLIQAASDVFGRPMLLNDTKFMILALSEGVPDAVALSETASGEKYLDASIISFIQDNHFLGRLRNSELSYYEKKSNDLHGTLVSLVHIQGIEVAQLVLFEAGKPFNQSDIRLIEHFGKLLSTELQKNDFFNIGKNFMPNFFLRDLLDKRVNDEEVVEAQLNYLKWAKHETYHIMTIAHEENDAFERKAPFIVHSLQSFIPSGRFIIYKTGLVVFMDREISAAILGKSNTAFIEYLHVNALIAGVSLPFKKLSESRKYYVQALKAGEYAQRKHLDFCLYEKHMLNFLAELIVAEKDIADFCHPAVIKLREEDRNHGTAFVETLKYYLYYTDSPNEAAKALNIHRNTLFYRINKIKQLADITLENGDERFQIYFSIQLLN</sequence>
<feature type="domain" description="PucR C-terminal helix-turn-helix" evidence="1">
    <location>
        <begin position="448"/>
        <end position="504"/>
    </location>
</feature>
<proteinExistence type="predicted"/>
<evidence type="ECO:0000313" key="2">
    <source>
        <dbReference type="EMBL" id="GGG85848.1"/>
    </source>
</evidence>
<reference evidence="2 3" key="1">
    <citation type="journal article" date="2014" name="Int. J. Syst. Evol. Microbiol.">
        <title>Complete genome sequence of Corynebacterium casei LMG S-19264T (=DSM 44701T), isolated from a smear-ripened cheese.</title>
        <authorList>
            <consortium name="US DOE Joint Genome Institute (JGI-PGF)"/>
            <person name="Walter F."/>
            <person name="Albersmeier A."/>
            <person name="Kalinowski J."/>
            <person name="Ruckert C."/>
        </authorList>
    </citation>
    <scope>NUCLEOTIDE SEQUENCE [LARGE SCALE GENOMIC DNA]</scope>
    <source>
        <strain evidence="2 3">CGMCC 1.15286</strain>
    </source>
</reference>
<dbReference type="EMBL" id="BMHY01000015">
    <property type="protein sequence ID" value="GGG85848.1"/>
    <property type="molecule type" value="Genomic_DNA"/>
</dbReference>
<dbReference type="RefSeq" id="WP_188892409.1">
    <property type="nucleotide sequence ID" value="NZ_BMHY01000015.1"/>
</dbReference>
<dbReference type="Gene3D" id="1.10.10.2840">
    <property type="entry name" value="PucR C-terminal helix-turn-helix domain"/>
    <property type="match status" value="1"/>
</dbReference>
<gene>
    <name evidence="2" type="ORF">GCM10010918_49900</name>
</gene>
<dbReference type="Proteomes" id="UP000600247">
    <property type="component" value="Unassembled WGS sequence"/>
</dbReference>
<dbReference type="PANTHER" id="PTHR33744:SF1">
    <property type="entry name" value="DNA-BINDING TRANSCRIPTIONAL ACTIVATOR ADER"/>
    <property type="match status" value="1"/>
</dbReference>
<dbReference type="InterPro" id="IPR042070">
    <property type="entry name" value="PucR_C-HTH_sf"/>
</dbReference>
<evidence type="ECO:0000259" key="1">
    <source>
        <dbReference type="Pfam" id="PF13556"/>
    </source>
</evidence>